<dbReference type="GO" id="GO:0005548">
    <property type="term" value="F:phospholipid transporter activity"/>
    <property type="evidence" value="ECO:0007669"/>
    <property type="project" value="TreeGrafter"/>
</dbReference>
<feature type="transmembrane region" description="Helical" evidence="7">
    <location>
        <begin position="90"/>
        <end position="111"/>
    </location>
</feature>
<dbReference type="PANTHER" id="PTHR30188:SF4">
    <property type="entry name" value="PROTEIN TRIGALACTOSYLDIACYLGLYCEROL 1, CHLOROPLASTIC"/>
    <property type="match status" value="1"/>
</dbReference>
<dbReference type="PANTHER" id="PTHR30188">
    <property type="entry name" value="ABC TRANSPORTER PERMEASE PROTEIN-RELATED"/>
    <property type="match status" value="1"/>
</dbReference>
<feature type="transmembrane region" description="Helical" evidence="7">
    <location>
        <begin position="222"/>
        <end position="245"/>
    </location>
</feature>
<keyword evidence="6 7" id="KW-0472">Membrane</keyword>
<keyword evidence="3" id="KW-0813">Transport</keyword>
<name>A0A1G6WSS4_9GAMM</name>
<organism evidence="8 9">
    <name type="scientific">Aquimonas voraii</name>
    <dbReference type="NCBI Taxonomy" id="265719"/>
    <lineage>
        <taxon>Bacteria</taxon>
        <taxon>Pseudomonadati</taxon>
        <taxon>Pseudomonadota</taxon>
        <taxon>Gammaproteobacteria</taxon>
        <taxon>Lysobacterales</taxon>
        <taxon>Lysobacteraceae</taxon>
        <taxon>Aquimonas</taxon>
    </lineage>
</organism>
<comment type="similarity">
    <text evidence="2 7">Belongs to the MlaE permease family.</text>
</comment>
<dbReference type="Pfam" id="PF02405">
    <property type="entry name" value="MlaE"/>
    <property type="match status" value="1"/>
</dbReference>
<evidence type="ECO:0000313" key="8">
    <source>
        <dbReference type="EMBL" id="SDD68932.1"/>
    </source>
</evidence>
<evidence type="ECO:0000256" key="6">
    <source>
        <dbReference type="ARBA" id="ARBA00023136"/>
    </source>
</evidence>
<keyword evidence="7" id="KW-1003">Cell membrane</keyword>
<evidence type="ECO:0000256" key="4">
    <source>
        <dbReference type="ARBA" id="ARBA00022692"/>
    </source>
</evidence>
<dbReference type="RefSeq" id="WP_091242382.1">
    <property type="nucleotide sequence ID" value="NZ_FNAG01000005.1"/>
</dbReference>
<dbReference type="Proteomes" id="UP000199603">
    <property type="component" value="Unassembled WGS sequence"/>
</dbReference>
<dbReference type="EMBL" id="FNAG01000005">
    <property type="protein sequence ID" value="SDD68932.1"/>
    <property type="molecule type" value="Genomic_DNA"/>
</dbReference>
<feature type="transmembrane region" description="Helical" evidence="7">
    <location>
        <begin position="36"/>
        <end position="59"/>
    </location>
</feature>
<dbReference type="STRING" id="265719.SAMN04488509_105151"/>
<keyword evidence="4 7" id="KW-0812">Transmembrane</keyword>
<dbReference type="InterPro" id="IPR030802">
    <property type="entry name" value="Permease_MalE"/>
</dbReference>
<evidence type="ECO:0000256" key="7">
    <source>
        <dbReference type="RuleBase" id="RU362044"/>
    </source>
</evidence>
<dbReference type="AlphaFoldDB" id="A0A1G6WSS4"/>
<dbReference type="GO" id="GO:0043190">
    <property type="term" value="C:ATP-binding cassette (ABC) transporter complex"/>
    <property type="evidence" value="ECO:0007669"/>
    <property type="project" value="InterPro"/>
</dbReference>
<accession>A0A1G6WSS4</accession>
<keyword evidence="9" id="KW-1185">Reference proteome</keyword>
<evidence type="ECO:0000256" key="3">
    <source>
        <dbReference type="ARBA" id="ARBA00022448"/>
    </source>
</evidence>
<keyword evidence="5 7" id="KW-1133">Transmembrane helix</keyword>
<protein>
    <submittedName>
        <fullName evidence="8">Phospholipid/cholesterol/gamma-HCH transport system permease protein</fullName>
    </submittedName>
</protein>
<gene>
    <name evidence="8" type="ORF">SAMN04488509_105151</name>
</gene>
<proteinExistence type="inferred from homology"/>
<dbReference type="OrthoDB" id="9806241at2"/>
<evidence type="ECO:0000256" key="1">
    <source>
        <dbReference type="ARBA" id="ARBA00004141"/>
    </source>
</evidence>
<evidence type="ECO:0000313" key="9">
    <source>
        <dbReference type="Proteomes" id="UP000199603"/>
    </source>
</evidence>
<evidence type="ECO:0000256" key="5">
    <source>
        <dbReference type="ARBA" id="ARBA00022989"/>
    </source>
</evidence>
<evidence type="ECO:0000256" key="2">
    <source>
        <dbReference type="ARBA" id="ARBA00007556"/>
    </source>
</evidence>
<comment type="subcellular location">
    <subcellularLocation>
        <location evidence="7">Cell inner membrane</location>
        <topology evidence="7">Multi-pass membrane protein</topology>
    </subcellularLocation>
    <subcellularLocation>
        <location evidence="1">Membrane</location>
        <topology evidence="1">Multi-pass membrane protein</topology>
    </subcellularLocation>
</comment>
<keyword evidence="7" id="KW-0997">Cell inner membrane</keyword>
<dbReference type="InterPro" id="IPR003453">
    <property type="entry name" value="ABC_MlaE_roteobac"/>
</dbReference>
<feature type="transmembrane region" description="Helical" evidence="7">
    <location>
        <begin position="190"/>
        <end position="210"/>
    </location>
</feature>
<feature type="transmembrane region" description="Helical" evidence="7">
    <location>
        <begin position="132"/>
        <end position="160"/>
    </location>
</feature>
<dbReference type="NCBIfam" id="TIGR00056">
    <property type="entry name" value="MlaE family lipid ABC transporter permease subunit"/>
    <property type="match status" value="1"/>
</dbReference>
<sequence length="246" mass="25713">MAEMLAALGRMGLFLLRVLGAIRPGHGFVRDTAAQIYSIGSRSVSIVAVGGAFVGLVLALQGYRTLSTFGAGSSLGTLLGLTLYRELGPVLAAILFCGRAGSAMAAELGLMRATDQITALSMMAIDPVRKVVAPRFLAGVISLPVLTMVFCAFAILGGYVQGVLVLGLDSGFYWSSLQQNIDLVDDFGQAIVKSIFFGIATTLIATYAGYHAPPTIEGTSVATTRSVVMGSLMVLCLDFILSATLY</sequence>
<reference evidence="8 9" key="1">
    <citation type="submission" date="2016-10" db="EMBL/GenBank/DDBJ databases">
        <authorList>
            <person name="de Groot N.N."/>
        </authorList>
    </citation>
    <scope>NUCLEOTIDE SEQUENCE [LARGE SCALE GENOMIC DNA]</scope>
    <source>
        <strain evidence="8 9">DSM 16957</strain>
    </source>
</reference>